<proteinExistence type="inferred from homology"/>
<accession>A0A4Y9Z419</accession>
<name>A0A4Y9Z419_9AGAM</name>
<dbReference type="InterPro" id="IPR018972">
    <property type="entry name" value="Sas10_C_dom"/>
</dbReference>
<feature type="region of interest" description="Disordered" evidence="4">
    <location>
        <begin position="256"/>
        <end position="356"/>
    </location>
</feature>
<feature type="compositionally biased region" description="Basic and acidic residues" evidence="4">
    <location>
        <begin position="107"/>
        <end position="130"/>
    </location>
</feature>
<dbReference type="Pfam" id="PF09368">
    <property type="entry name" value="Sas10"/>
    <property type="match status" value="1"/>
</dbReference>
<feature type="domain" description="Sas10 C-terminal" evidence="5">
    <location>
        <begin position="799"/>
        <end position="872"/>
    </location>
</feature>
<evidence type="ECO:0000256" key="1">
    <source>
        <dbReference type="ARBA" id="ARBA00004123"/>
    </source>
</evidence>
<reference evidence="6 7" key="1">
    <citation type="submission" date="2019-02" db="EMBL/GenBank/DDBJ databases">
        <title>Genome sequencing of the rare red list fungi Dentipellis fragilis.</title>
        <authorList>
            <person name="Buettner E."/>
            <person name="Kellner H."/>
        </authorList>
    </citation>
    <scope>NUCLEOTIDE SEQUENCE [LARGE SCALE GENOMIC DNA]</scope>
    <source>
        <strain evidence="6 7">DSM 105465</strain>
    </source>
</reference>
<evidence type="ECO:0000256" key="2">
    <source>
        <dbReference type="ARBA" id="ARBA00010979"/>
    </source>
</evidence>
<feature type="region of interest" description="Disordered" evidence="4">
    <location>
        <begin position="178"/>
        <end position="225"/>
    </location>
</feature>
<feature type="compositionally biased region" description="Low complexity" evidence="4">
    <location>
        <begin position="611"/>
        <end position="620"/>
    </location>
</feature>
<evidence type="ECO:0000256" key="4">
    <source>
        <dbReference type="SAM" id="MobiDB-lite"/>
    </source>
</evidence>
<feature type="compositionally biased region" description="Acidic residues" evidence="4">
    <location>
        <begin position="333"/>
        <end position="345"/>
    </location>
</feature>
<comment type="caution">
    <text evidence="6">The sequence shown here is derived from an EMBL/GenBank/DDBJ whole genome shotgun (WGS) entry which is preliminary data.</text>
</comment>
<evidence type="ECO:0000259" key="5">
    <source>
        <dbReference type="Pfam" id="PF09368"/>
    </source>
</evidence>
<dbReference type="AlphaFoldDB" id="A0A4Y9Z419"/>
<dbReference type="Proteomes" id="UP000298327">
    <property type="component" value="Unassembled WGS sequence"/>
</dbReference>
<dbReference type="GO" id="GO:0032040">
    <property type="term" value="C:small-subunit processome"/>
    <property type="evidence" value="ECO:0007669"/>
    <property type="project" value="TreeGrafter"/>
</dbReference>
<dbReference type="GO" id="GO:0000462">
    <property type="term" value="P:maturation of SSU-rRNA from tricistronic rRNA transcript (SSU-rRNA, 5.8S rRNA, LSU-rRNA)"/>
    <property type="evidence" value="ECO:0007669"/>
    <property type="project" value="TreeGrafter"/>
</dbReference>
<feature type="compositionally biased region" description="Basic and acidic residues" evidence="4">
    <location>
        <begin position="346"/>
        <end position="356"/>
    </location>
</feature>
<dbReference type="PANTHER" id="PTHR13237:SF8">
    <property type="entry name" value="SOMETHING ABOUT SILENCING PROTEIN 10"/>
    <property type="match status" value="1"/>
</dbReference>
<evidence type="ECO:0000313" key="7">
    <source>
        <dbReference type="Proteomes" id="UP000298327"/>
    </source>
</evidence>
<evidence type="ECO:0000256" key="3">
    <source>
        <dbReference type="ARBA" id="ARBA00023242"/>
    </source>
</evidence>
<dbReference type="EMBL" id="SEOQ01000152">
    <property type="protein sequence ID" value="TFY68810.1"/>
    <property type="molecule type" value="Genomic_DNA"/>
</dbReference>
<dbReference type="PANTHER" id="PTHR13237">
    <property type="entry name" value="SOMETHING ABOUT SILENCING PROTEIN 10-RELATED"/>
    <property type="match status" value="1"/>
</dbReference>
<evidence type="ECO:0000313" key="6">
    <source>
        <dbReference type="EMBL" id="TFY68810.1"/>
    </source>
</evidence>
<feature type="region of interest" description="Disordered" evidence="4">
    <location>
        <begin position="82"/>
        <end position="131"/>
    </location>
</feature>
<dbReference type="OrthoDB" id="1924577at2759"/>
<organism evidence="6 7">
    <name type="scientific">Dentipellis fragilis</name>
    <dbReference type="NCBI Taxonomy" id="205917"/>
    <lineage>
        <taxon>Eukaryota</taxon>
        <taxon>Fungi</taxon>
        <taxon>Dikarya</taxon>
        <taxon>Basidiomycota</taxon>
        <taxon>Agaricomycotina</taxon>
        <taxon>Agaricomycetes</taxon>
        <taxon>Russulales</taxon>
        <taxon>Hericiaceae</taxon>
        <taxon>Dentipellis</taxon>
    </lineage>
</organism>
<feature type="compositionally biased region" description="Basic and acidic residues" evidence="4">
    <location>
        <begin position="773"/>
        <end position="782"/>
    </location>
</feature>
<keyword evidence="3" id="KW-0539">Nucleus</keyword>
<protein>
    <recommendedName>
        <fullName evidence="5">Sas10 C-terminal domain-containing protein</fullName>
    </recommendedName>
</protein>
<feature type="compositionally biased region" description="Acidic residues" evidence="4">
    <location>
        <begin position="261"/>
        <end position="283"/>
    </location>
</feature>
<keyword evidence="7" id="KW-1185">Reference proteome</keyword>
<feature type="region of interest" description="Disordered" evidence="4">
    <location>
        <begin position="611"/>
        <end position="639"/>
    </location>
</feature>
<comment type="subcellular location">
    <subcellularLocation>
        <location evidence="1">Nucleus</location>
    </subcellularLocation>
</comment>
<feature type="compositionally biased region" description="Acidic residues" evidence="4">
    <location>
        <begin position="304"/>
        <end position="316"/>
    </location>
</feature>
<dbReference type="STRING" id="205917.A0A4Y9Z419"/>
<sequence length="872" mass="98189">MSTPKPQADDTFELYDLRVEVVCPPGERMLCGAKPGDHFTLEGEMLRLPPGQGFSIYSLKLNVTLCYRCGVALARGKAASNGAERLDDDGCGGRMSRPELQVEIEDSENRSEEVQSRRDYGGSATREEQRAVTSYSIGSGEIWMEPTNVMRIGYSERTKKIIQSTMTNIFLTSRASPHQYQQTTMVRRRVPKKGTKAGPRSVDRKDSKMKRWNRAEDIPMDEEDQFHASRDKILLDGGEFQSDDEGDEDEVFALKGIHASDDDDEEEGDEDMEGLEDDEDEEASAPAPAKKSKSKSKAKAQPEISDEENEESEEEESWGRSKAAYYSSNAAELESDDEELNELEEQEAKRLQSKGREVMAEDDFGLGDVVEVEEGPIVDLIDIEPPPKVETQPMLQDRKAIIRHLQKTSPETLALANDWEDVAQKLVRSQERIKELEANEPDNVALGMIHLHYRTFHPHNLGHRIYLRVPNNAEALLTYATTLAFYLHLRASDKYAHRPELLRTHPIFPRLLQLKQALSTLEDLDFDLSASSDVDEDEDEDEYEDLDDLDDEMSFLANDAAALDARSFKLNKKLRKMDFEDLAALLRDAEEEPVAPYPASFNVNINGKSKSQSIKKISIQNPRTTKEEAQDGRREAPADVRPYRARLRMDMDTDAYGEASALGAVDAADKSARKRTLRFHTARIEGASARRQGAREAMGGDDDVPYRERQKQKEERLRREAAKKGLGAGGEDLDADVEVGKKRAREEEESAGSGSGEEDEDGYYSLVKKQKKERKEAKKADYEAMQELARPDVDDDTAEGPRLLTRAILKNRGLTPHRSKSVRNPRVKKRQRFEKAKKVIASQKAVYKGAVDATRYGGEQTGISKVVKSVRF</sequence>
<gene>
    <name evidence="6" type="ORF">EVG20_g3402</name>
</gene>
<feature type="compositionally biased region" description="Basic and acidic residues" evidence="4">
    <location>
        <begin position="624"/>
        <end position="639"/>
    </location>
</feature>
<comment type="similarity">
    <text evidence="2">Belongs to the SAS10 family.</text>
</comment>
<feature type="region of interest" description="Disordered" evidence="4">
    <location>
        <begin position="683"/>
        <end position="783"/>
    </location>
</feature>
<feature type="compositionally biased region" description="Basic residues" evidence="4">
    <location>
        <begin position="186"/>
        <end position="195"/>
    </location>
</feature>
<feature type="compositionally biased region" description="Basic and acidic residues" evidence="4">
    <location>
        <begin position="704"/>
        <end position="723"/>
    </location>
</feature>